<protein>
    <submittedName>
        <fullName evidence="15">Uncharacterized protein</fullName>
    </submittedName>
</protein>
<feature type="transmembrane region" description="Helical" evidence="12">
    <location>
        <begin position="184"/>
        <end position="201"/>
    </location>
</feature>
<comment type="similarity">
    <text evidence="2">Belongs to the ABC transporter superfamily. ABCC family. Conjugate transporter (TC 3.A.1.208) subfamily.</text>
</comment>
<evidence type="ECO:0000256" key="11">
    <source>
        <dbReference type="SAM" id="MobiDB-lite"/>
    </source>
</evidence>
<keyword evidence="10" id="KW-0325">Glycoprotein</keyword>
<dbReference type="GO" id="GO:0005524">
    <property type="term" value="F:ATP binding"/>
    <property type="evidence" value="ECO:0007669"/>
    <property type="project" value="UniProtKB-KW"/>
</dbReference>
<dbReference type="PROSITE" id="PS00211">
    <property type="entry name" value="ABC_TRANSPORTER_1"/>
    <property type="match status" value="2"/>
</dbReference>
<dbReference type="FunFam" id="3.40.50.300:FF:002145">
    <property type="entry name" value="ABC transporter (MsbA subfamily)"/>
    <property type="match status" value="1"/>
</dbReference>
<dbReference type="InterPro" id="IPR044726">
    <property type="entry name" value="ABCC_6TM_D2"/>
</dbReference>
<dbReference type="PROSITE" id="PS50929">
    <property type="entry name" value="ABC_TM1F"/>
    <property type="match status" value="2"/>
</dbReference>
<feature type="transmembrane region" description="Helical" evidence="12">
    <location>
        <begin position="402"/>
        <end position="425"/>
    </location>
</feature>
<sequence>MALDAEVIHIQLYRFKKFKHSCLPSVRCSMDCTFEAEIRFGPAVAECRRAFDFTLFFEELFFKLLPSTLFLVAAVVRVAVLAKSSPKVRFGLLYYAKIAVAGVFASLELVFLIFTSVGQSHTSLSVATSALCFVASLALLVLSHVEHVRSARSSDVLGFYLVITPLLRSAMVRTYWYLNGFHTIASLGLASLLVQLGILALESWSKRRWLIDAARNGSPEECASFLSRSLFAWINSLFFRGYRRQLTDSDLRIIDNGLSTSEMESKFNRLLATKKFGRYDLIQLTFKSLGLYTLAPVLPRLALSTFTFAQPFLASSLIDFLDGGRSASQNDGYGLIGASFLVYTGIAVATGWYYYATAKMITKVRGGLIAALNHKMLKIKQEKGIESKILTLMISDIQRITVALGFAQEIWIAPIETAIGTWLLWRQVGPSSLAVLAIVLICTVASVFIGKRSATQQRVWLAATERRIQATKNMLSSLKAIKMTGADRRAAATITKLRSLEFESSKAFRRLLVGGLFTSFATLTLSPVVVFGVYIGATASQQLDSSRLFSSLILINLVANPLVFLLQTFSQLGAALGCCTRIQEYLQREELVDSREHTHRLSDHDGSEDRLDPKARDAQEKDDLKSALGGSVIKITDGCFGWDDKVLVKDVNLSVSRGEHVVITGPVGSGKSLLLQAIIGEMQSMSGSIRAGDGLITYCGQTPWLENTTARENAVRGAPDDEIWRERVIDACALRELFDAKIPGETIGSNGAKISGGERQRLALARAVALRPSLVLLDDVFSAVDRTTKKHILENLFGMNGLLTEQGTAVIQVTQDYQSAQFADSILRIEDQNLIPYRFPDSGYKGDQLPDKSIEAQRPGAPSGSPDRSDKDEKEKEGKAARKLMIADRQVYRTYFGSIGQTHLAIFFAFGVAFAFTLRFPAVWVQWWSEDESHPLSRDHTTGYWIGLYAFLSALPLFTIGLWAGHLILTIIPKSGIGLHNKLLKTVIDATFVLIAGIDTGDLINRFNQDLLLVDIRLPVDLLNTVSALFDIVAQTVLIAVATVYVLAAVPVVFVALFLIQHVYLRTSKQLRQLDLQSKAGLQAKTSETYAGLATIRAHGWQPMMLAELRDSLDRTQEPNYLLLVAQTWLRLVLALLVAGLSVVVVGVAVATRRSAGGGAIGVAFLNLVTLGAGLTNLIGSWTSLETSLGAIARIEAFERDTPAEAKVSSPVEVPANWPERGELRVENLHASYDVSDSGDPAWGLQDISLHVKAGERVAICGRSGSGKSTLLLSFLALVDCPRGRILLDDVDISRVPRQLLRSRFHVVSQDTFAQGESVREALDPDGSFPDDAIEDVLRECAIMDNVAAAGGLPGELSSANFSAGEAQLFVLARTILQAGGRPGGVVLLDEATSSIDVATEKKIMDLIARKLQGKTVISVLHRLETALEYDRIAVLENGRVAHFGTPDEVLRDAELFSTMRKTS</sequence>
<comment type="subcellular location">
    <subcellularLocation>
        <location evidence="1">Cell membrane</location>
        <topology evidence="1">Multi-pass membrane protein</topology>
    </subcellularLocation>
</comment>
<dbReference type="SMART" id="SM00382">
    <property type="entry name" value="AAA"/>
    <property type="match status" value="2"/>
</dbReference>
<dbReference type="Proteomes" id="UP000286045">
    <property type="component" value="Unassembled WGS sequence"/>
</dbReference>
<dbReference type="SUPFAM" id="SSF52540">
    <property type="entry name" value="P-loop containing nucleoside triphosphate hydrolases"/>
    <property type="match status" value="2"/>
</dbReference>
<dbReference type="InterPro" id="IPR050173">
    <property type="entry name" value="ABC_transporter_C-like"/>
</dbReference>
<dbReference type="PROSITE" id="PS50893">
    <property type="entry name" value="ABC_TRANSPORTER_2"/>
    <property type="match status" value="2"/>
</dbReference>
<evidence type="ECO:0000259" key="13">
    <source>
        <dbReference type="PROSITE" id="PS50893"/>
    </source>
</evidence>
<feature type="transmembrane region" description="Helical" evidence="12">
    <location>
        <begin position="1032"/>
        <end position="1060"/>
    </location>
</feature>
<dbReference type="Pfam" id="PF00664">
    <property type="entry name" value="ABC_membrane"/>
    <property type="match status" value="2"/>
</dbReference>
<evidence type="ECO:0000256" key="7">
    <source>
        <dbReference type="ARBA" id="ARBA00022840"/>
    </source>
</evidence>
<evidence type="ECO:0000256" key="4">
    <source>
        <dbReference type="ARBA" id="ARBA00022475"/>
    </source>
</evidence>
<feature type="region of interest" description="Disordered" evidence="11">
    <location>
        <begin position="596"/>
        <end position="623"/>
    </location>
</feature>
<feature type="transmembrane region" description="Helical" evidence="12">
    <location>
        <begin position="92"/>
        <end position="114"/>
    </location>
</feature>
<dbReference type="PANTHER" id="PTHR24223:SF399">
    <property type="entry name" value="ABC TRANSPORTER ATNG"/>
    <property type="match status" value="1"/>
</dbReference>
<reference evidence="15 16" key="1">
    <citation type="submission" date="2018-12" db="EMBL/GenBank/DDBJ databases">
        <title>Draft genome sequence of Xylaria grammica IHI A82.</title>
        <authorList>
            <person name="Buettner E."/>
            <person name="Kellner H."/>
        </authorList>
    </citation>
    <scope>NUCLEOTIDE SEQUENCE [LARGE SCALE GENOMIC DNA]</scope>
    <source>
        <strain evidence="15 16">IHI A82</strain>
    </source>
</reference>
<dbReference type="FunFam" id="1.20.1560.10:FF:000066">
    <property type="entry name" value="ABC multidrug transporter (Eurofung)"/>
    <property type="match status" value="1"/>
</dbReference>
<dbReference type="InterPro" id="IPR011527">
    <property type="entry name" value="ABC1_TM_dom"/>
</dbReference>
<feature type="transmembrane region" description="Helical" evidence="12">
    <location>
        <begin position="289"/>
        <end position="313"/>
    </location>
</feature>
<evidence type="ECO:0000259" key="14">
    <source>
        <dbReference type="PROSITE" id="PS50929"/>
    </source>
</evidence>
<evidence type="ECO:0000256" key="10">
    <source>
        <dbReference type="ARBA" id="ARBA00023180"/>
    </source>
</evidence>
<dbReference type="GO" id="GO:0140359">
    <property type="term" value="F:ABC-type transporter activity"/>
    <property type="evidence" value="ECO:0007669"/>
    <property type="project" value="InterPro"/>
</dbReference>
<dbReference type="FunFam" id="1.20.1560.10:FF:000055">
    <property type="entry name" value="ABC multidrug transporter (Eurofung)"/>
    <property type="match status" value="1"/>
</dbReference>
<feature type="domain" description="ABC transporter" evidence="13">
    <location>
        <begin position="1224"/>
        <end position="1463"/>
    </location>
</feature>
<feature type="transmembrane region" description="Helical" evidence="12">
    <location>
        <begin position="944"/>
        <end position="971"/>
    </location>
</feature>
<dbReference type="InterPro" id="IPR003439">
    <property type="entry name" value="ABC_transporter-like_ATP-bd"/>
</dbReference>
<organism evidence="15 16">
    <name type="scientific">Xylaria grammica</name>
    <dbReference type="NCBI Taxonomy" id="363999"/>
    <lineage>
        <taxon>Eukaryota</taxon>
        <taxon>Fungi</taxon>
        <taxon>Dikarya</taxon>
        <taxon>Ascomycota</taxon>
        <taxon>Pezizomycotina</taxon>
        <taxon>Sordariomycetes</taxon>
        <taxon>Xylariomycetidae</taxon>
        <taxon>Xylariales</taxon>
        <taxon>Xylariaceae</taxon>
        <taxon>Xylaria</taxon>
    </lineage>
</organism>
<feature type="transmembrane region" description="Helical" evidence="12">
    <location>
        <begin position="904"/>
        <end position="924"/>
    </location>
</feature>
<dbReference type="InterPro" id="IPR056227">
    <property type="entry name" value="TMD0_ABC"/>
</dbReference>
<dbReference type="Pfam" id="PF24357">
    <property type="entry name" value="TMD0_ABC"/>
    <property type="match status" value="1"/>
</dbReference>
<evidence type="ECO:0000313" key="15">
    <source>
        <dbReference type="EMBL" id="RWA07999.1"/>
    </source>
</evidence>
<evidence type="ECO:0000256" key="12">
    <source>
        <dbReference type="SAM" id="Phobius"/>
    </source>
</evidence>
<feature type="transmembrane region" description="Helical" evidence="12">
    <location>
        <begin position="60"/>
        <end position="80"/>
    </location>
</feature>
<dbReference type="InterPro" id="IPR003593">
    <property type="entry name" value="AAA+_ATPase"/>
</dbReference>
<dbReference type="Pfam" id="PF00005">
    <property type="entry name" value="ABC_tran"/>
    <property type="match status" value="2"/>
</dbReference>
<dbReference type="Gene3D" id="1.20.1560.10">
    <property type="entry name" value="ABC transporter type 1, transmembrane domain"/>
    <property type="match status" value="2"/>
</dbReference>
<feature type="transmembrane region" description="Helical" evidence="12">
    <location>
        <begin position="1157"/>
        <end position="1179"/>
    </location>
</feature>
<dbReference type="SUPFAM" id="SSF90123">
    <property type="entry name" value="ABC transporter transmembrane region"/>
    <property type="match status" value="2"/>
</dbReference>
<evidence type="ECO:0000256" key="1">
    <source>
        <dbReference type="ARBA" id="ARBA00004651"/>
    </source>
</evidence>
<dbReference type="InterPro" id="IPR044746">
    <property type="entry name" value="ABCC_6TM_D1"/>
</dbReference>
<keyword evidence="7" id="KW-0067">ATP-binding</keyword>
<keyword evidence="9 12" id="KW-0472">Membrane</keyword>
<evidence type="ECO:0000256" key="3">
    <source>
        <dbReference type="ARBA" id="ARBA00022448"/>
    </source>
</evidence>
<dbReference type="PANTHER" id="PTHR24223">
    <property type="entry name" value="ATP-BINDING CASSETTE SUB-FAMILY C"/>
    <property type="match status" value="1"/>
</dbReference>
<gene>
    <name evidence="15" type="ORF">EKO27_g7106</name>
</gene>
<feature type="transmembrane region" description="Helical" evidence="12">
    <location>
        <begin position="1129"/>
        <end position="1151"/>
    </location>
</feature>
<evidence type="ECO:0000256" key="6">
    <source>
        <dbReference type="ARBA" id="ARBA00022741"/>
    </source>
</evidence>
<feature type="transmembrane region" description="Helical" evidence="12">
    <location>
        <begin position="157"/>
        <end position="178"/>
    </location>
</feature>
<dbReference type="InterPro" id="IPR027417">
    <property type="entry name" value="P-loop_NTPase"/>
</dbReference>
<evidence type="ECO:0000313" key="16">
    <source>
        <dbReference type="Proteomes" id="UP000286045"/>
    </source>
</evidence>
<evidence type="ECO:0000256" key="2">
    <source>
        <dbReference type="ARBA" id="ARBA00009726"/>
    </source>
</evidence>
<accession>A0A439D0M0</accession>
<feature type="transmembrane region" description="Helical" evidence="12">
    <location>
        <begin position="126"/>
        <end position="145"/>
    </location>
</feature>
<feature type="transmembrane region" description="Helical" evidence="12">
    <location>
        <begin position="333"/>
        <end position="355"/>
    </location>
</feature>
<dbReference type="GO" id="GO:0016887">
    <property type="term" value="F:ATP hydrolysis activity"/>
    <property type="evidence" value="ECO:0007669"/>
    <property type="project" value="InterPro"/>
</dbReference>
<keyword evidence="4" id="KW-1003">Cell membrane</keyword>
<feature type="transmembrane region" description="Helical" evidence="12">
    <location>
        <begin position="511"/>
        <end position="536"/>
    </location>
</feature>
<dbReference type="CDD" id="cd18579">
    <property type="entry name" value="ABC_6TM_ABCC_D1"/>
    <property type="match status" value="1"/>
</dbReference>
<keyword evidence="8 12" id="KW-1133">Transmembrane helix</keyword>
<dbReference type="STRING" id="363999.A0A439D0M0"/>
<feature type="domain" description="ABC transmembrane type-1" evidence="14">
    <location>
        <begin position="904"/>
        <end position="1187"/>
    </location>
</feature>
<dbReference type="InterPro" id="IPR036640">
    <property type="entry name" value="ABC1_TM_sf"/>
</dbReference>
<feature type="domain" description="ABC transporter" evidence="13">
    <location>
        <begin position="633"/>
        <end position="856"/>
    </location>
</feature>
<dbReference type="InterPro" id="IPR017871">
    <property type="entry name" value="ABC_transporter-like_CS"/>
</dbReference>
<evidence type="ECO:0000256" key="9">
    <source>
        <dbReference type="ARBA" id="ARBA00023136"/>
    </source>
</evidence>
<dbReference type="GO" id="GO:0005886">
    <property type="term" value="C:plasma membrane"/>
    <property type="evidence" value="ECO:0007669"/>
    <property type="project" value="UniProtKB-SubCell"/>
</dbReference>
<name>A0A439D0M0_9PEZI</name>
<keyword evidence="5 12" id="KW-0812">Transmembrane</keyword>
<keyword evidence="6" id="KW-0547">Nucleotide-binding</keyword>
<keyword evidence="3" id="KW-0813">Transport</keyword>
<feature type="compositionally biased region" description="Basic and acidic residues" evidence="11">
    <location>
        <begin position="867"/>
        <end position="880"/>
    </location>
</feature>
<dbReference type="EMBL" id="RYZI01000224">
    <property type="protein sequence ID" value="RWA07999.1"/>
    <property type="molecule type" value="Genomic_DNA"/>
</dbReference>
<comment type="caution">
    <text evidence="15">The sequence shown here is derived from an EMBL/GenBank/DDBJ whole genome shotgun (WGS) entry which is preliminary data.</text>
</comment>
<dbReference type="CDD" id="cd18580">
    <property type="entry name" value="ABC_6TM_ABCC_D2"/>
    <property type="match status" value="1"/>
</dbReference>
<feature type="domain" description="ABC transmembrane type-1" evidence="14">
    <location>
        <begin position="301"/>
        <end position="574"/>
    </location>
</feature>
<feature type="transmembrane region" description="Helical" evidence="12">
    <location>
        <begin position="431"/>
        <end position="450"/>
    </location>
</feature>
<evidence type="ECO:0000256" key="8">
    <source>
        <dbReference type="ARBA" id="ARBA00022989"/>
    </source>
</evidence>
<evidence type="ECO:0000256" key="5">
    <source>
        <dbReference type="ARBA" id="ARBA00022692"/>
    </source>
</evidence>
<keyword evidence="16" id="KW-1185">Reference proteome</keyword>
<dbReference type="Gene3D" id="3.40.50.300">
    <property type="entry name" value="P-loop containing nucleotide triphosphate hydrolases"/>
    <property type="match status" value="2"/>
</dbReference>
<proteinExistence type="inferred from homology"/>
<feature type="region of interest" description="Disordered" evidence="11">
    <location>
        <begin position="848"/>
        <end position="880"/>
    </location>
</feature>
<feature type="transmembrane region" description="Helical" evidence="12">
    <location>
        <begin position="548"/>
        <end position="566"/>
    </location>
</feature>